<dbReference type="Gene3D" id="3.10.350.10">
    <property type="entry name" value="LysM domain"/>
    <property type="match status" value="1"/>
</dbReference>
<evidence type="ECO:0000259" key="1">
    <source>
        <dbReference type="PROSITE" id="PS51782"/>
    </source>
</evidence>
<gene>
    <name evidence="2" type="ORF">OCV99_17025</name>
</gene>
<dbReference type="SUPFAM" id="SSF54106">
    <property type="entry name" value="LysM domain"/>
    <property type="match status" value="1"/>
</dbReference>
<evidence type="ECO:0000313" key="3">
    <source>
        <dbReference type="Proteomes" id="UP001652431"/>
    </source>
</evidence>
<organism evidence="2 3">
    <name type="scientific">Dorea acetigenes</name>
    <dbReference type="NCBI Taxonomy" id="2981787"/>
    <lineage>
        <taxon>Bacteria</taxon>
        <taxon>Bacillati</taxon>
        <taxon>Bacillota</taxon>
        <taxon>Clostridia</taxon>
        <taxon>Lachnospirales</taxon>
        <taxon>Lachnospiraceae</taxon>
        <taxon>Dorea</taxon>
    </lineage>
</organism>
<dbReference type="CDD" id="cd00118">
    <property type="entry name" value="LysM"/>
    <property type="match status" value="1"/>
</dbReference>
<dbReference type="InterPro" id="IPR018392">
    <property type="entry name" value="LysM"/>
</dbReference>
<reference evidence="2 3" key="1">
    <citation type="journal article" date="2021" name="ISME Commun">
        <title>Automated analysis of genomic sequences facilitates high-throughput and comprehensive description of bacteria.</title>
        <authorList>
            <person name="Hitch T.C.A."/>
        </authorList>
    </citation>
    <scope>NUCLEOTIDE SEQUENCE [LARGE SCALE GENOMIC DNA]</scope>
    <source>
        <strain evidence="2 3">Sanger_03</strain>
    </source>
</reference>
<dbReference type="Pfam" id="PF01476">
    <property type="entry name" value="LysM"/>
    <property type="match status" value="1"/>
</dbReference>
<dbReference type="Pfam" id="PF12673">
    <property type="entry name" value="SipL"/>
    <property type="match status" value="3"/>
</dbReference>
<dbReference type="InterPro" id="IPR024300">
    <property type="entry name" value="SipL_SPOCS_dom"/>
</dbReference>
<protein>
    <submittedName>
        <fullName evidence="2">DUF3794 domain-containing protein</fullName>
    </submittedName>
</protein>
<dbReference type="Proteomes" id="UP001652431">
    <property type="component" value="Unassembled WGS sequence"/>
</dbReference>
<name>A0ABT2RS19_9FIRM</name>
<dbReference type="EMBL" id="JAOQJU010000040">
    <property type="protein sequence ID" value="MCU6688202.1"/>
    <property type="molecule type" value="Genomic_DNA"/>
</dbReference>
<accession>A0ABT2RS19</accession>
<evidence type="ECO:0000313" key="2">
    <source>
        <dbReference type="EMBL" id="MCU6688202.1"/>
    </source>
</evidence>
<dbReference type="RefSeq" id="WP_158372189.1">
    <property type="nucleotide sequence ID" value="NZ_JAOQJU010000040.1"/>
</dbReference>
<dbReference type="SMART" id="SM00257">
    <property type="entry name" value="LysM"/>
    <property type="match status" value="1"/>
</dbReference>
<comment type="caution">
    <text evidence="2">The sequence shown here is derived from an EMBL/GenBank/DDBJ whole genome shotgun (WGS) entry which is preliminary data.</text>
</comment>
<feature type="domain" description="LysM" evidence="1">
    <location>
        <begin position="468"/>
        <end position="511"/>
    </location>
</feature>
<dbReference type="InterPro" id="IPR036779">
    <property type="entry name" value="LysM_dom_sf"/>
</dbReference>
<sequence>MEQLKKAVRLNRMGKRVMDQFHVDGDVNVPDAKSDMARIVLSVGTVKIEDIKMVENYARVVGKVLYQILYAADLAEQKLSSLQGKLPFEEMVYVEDEPAGQIFVKTAGAELTAVMINSRKLNLKAMVEMELSSEGAREEELTMDVEGEEPLYKKYRERNLLKLHMAKKDTYRIKEEMQLPGTKENIGTLLWTEVASRKLDTRLGTDELQMRGELQVFCFYESLEGKIDWVEQMVPYEGRIDCPGAEDTMFHHLYTELTDENVDVRMDEDGEMRILGIEATLEIRLAIYEEEKMNILEDLYSLRQVCLPQRENVMFESLVMQNHSKCKIMERLSLPELKDDILQICHCSGYLQTEHTEIVKEGILAEGVLNICFLYVKADDTIPFDVWQGMVPFSHIVESNEIYPEMKYDITGDLEQVSVSLLGSGEVEVKAVLAFHIFLRKPEEVVNITGIDTEPMNMEEQENAPGITGYIVKKGDEIWDLAKQYSTTVEGIMEVNELSSGELKPGDKILIFKENMSIL</sequence>
<proteinExistence type="predicted"/>
<keyword evidence="3" id="KW-1185">Reference proteome</keyword>
<dbReference type="PROSITE" id="PS51782">
    <property type="entry name" value="LYSM"/>
    <property type="match status" value="1"/>
</dbReference>